<proteinExistence type="predicted"/>
<evidence type="ECO:0000256" key="1">
    <source>
        <dbReference type="SAM" id="Phobius"/>
    </source>
</evidence>
<feature type="transmembrane region" description="Helical" evidence="1">
    <location>
        <begin position="45"/>
        <end position="69"/>
    </location>
</feature>
<dbReference type="Proteomes" id="UP000063953">
    <property type="component" value="Chromosome"/>
</dbReference>
<reference evidence="3 4" key="1">
    <citation type="journal article" date="2015" name="Genome Announc.">
        <title>Genome Sequences of Oblitimonas alkaliphila gen. nov. sp. nov. (Proposed), a Novel Bacterium of the Pseudomonadaceae Family.</title>
        <authorList>
            <person name="Lauer A.C."/>
            <person name="Nicholson A.C."/>
            <person name="Humrighouse B.W."/>
            <person name="Emery B."/>
            <person name="Drobish A."/>
            <person name="Juieng P."/>
            <person name="Loparev V."/>
            <person name="McQuiston J.R."/>
        </authorList>
    </citation>
    <scope>NUCLEOTIDE SEQUENCE [LARGE SCALE GENOMIC DNA]</scope>
    <source>
        <strain evidence="3 4">E5571</strain>
    </source>
</reference>
<dbReference type="KEGG" id="pbb:AKN87_04265"/>
<dbReference type="Pfam" id="PF09835">
    <property type="entry name" value="DUF2062"/>
    <property type="match status" value="1"/>
</dbReference>
<dbReference type="PANTHER" id="PTHR40547">
    <property type="entry name" value="SLL0298 PROTEIN"/>
    <property type="match status" value="1"/>
</dbReference>
<organism evidence="3 4">
    <name type="scientific">Thiopseudomonas alkaliphila</name>
    <dbReference type="NCBI Taxonomy" id="1697053"/>
    <lineage>
        <taxon>Bacteria</taxon>
        <taxon>Pseudomonadati</taxon>
        <taxon>Pseudomonadota</taxon>
        <taxon>Gammaproteobacteria</taxon>
        <taxon>Pseudomonadales</taxon>
        <taxon>Pseudomonadaceae</taxon>
        <taxon>Thiopseudomonas</taxon>
    </lineage>
</organism>
<name>A0A0K1XCH4_9GAMM</name>
<sequence>MPRQFIKRLTPDPERIKNNKSLRFLGTLLQDANLWHLNRHSIARAVAVGLFWALIPMPMQMLAAALVAIPLRANLPVSIGLVWLTNPITMPPIFYGCYKLGTWLLGTPAIQLPDKITLAWTFEVAATHWQPLYLGSFVAAVLAAIIGYVGTLMYWRWWVSRSWNRRLRKQKRARELREQLAKQSKQEP</sequence>
<dbReference type="PATRIC" id="fig|1697052.3.peg.785"/>
<dbReference type="OrthoDB" id="9786029at2"/>
<dbReference type="GO" id="GO:0005524">
    <property type="term" value="F:ATP binding"/>
    <property type="evidence" value="ECO:0007669"/>
    <property type="project" value="UniProtKB-KW"/>
</dbReference>
<keyword evidence="1" id="KW-0472">Membrane</keyword>
<keyword evidence="3" id="KW-0547">Nucleotide-binding</keyword>
<dbReference type="AlphaFoldDB" id="A0A0K1XCH4"/>
<dbReference type="RefSeq" id="WP_053099804.1">
    <property type="nucleotide sequence ID" value="NZ_CP012358.1"/>
</dbReference>
<evidence type="ECO:0000313" key="4">
    <source>
        <dbReference type="Proteomes" id="UP000063953"/>
    </source>
</evidence>
<dbReference type="GeneID" id="93983478"/>
<dbReference type="PANTHER" id="PTHR40547:SF1">
    <property type="entry name" value="SLL0298 PROTEIN"/>
    <property type="match status" value="1"/>
</dbReference>
<feature type="transmembrane region" description="Helical" evidence="1">
    <location>
        <begin position="132"/>
        <end position="159"/>
    </location>
</feature>
<keyword evidence="4" id="KW-1185">Reference proteome</keyword>
<accession>A0A0K1XCH4</accession>
<evidence type="ECO:0000259" key="2">
    <source>
        <dbReference type="Pfam" id="PF09835"/>
    </source>
</evidence>
<keyword evidence="1" id="KW-0812">Transmembrane</keyword>
<feature type="domain" description="DUF2062" evidence="2">
    <location>
        <begin position="22"/>
        <end position="163"/>
    </location>
</feature>
<dbReference type="STRING" id="1697053.AKN87_04265"/>
<gene>
    <name evidence="3" type="ORF">AKN88_02290</name>
</gene>
<keyword evidence="3" id="KW-0067">ATP-binding</keyword>
<evidence type="ECO:0000313" key="3">
    <source>
        <dbReference type="EMBL" id="AKX58893.1"/>
    </source>
</evidence>
<dbReference type="InterPro" id="IPR018639">
    <property type="entry name" value="DUF2062"/>
</dbReference>
<dbReference type="EMBL" id="CP012365">
    <property type="protein sequence ID" value="AKX58893.1"/>
    <property type="molecule type" value="Genomic_DNA"/>
</dbReference>
<protein>
    <submittedName>
        <fullName evidence="3">ATP-binding protein</fullName>
    </submittedName>
</protein>
<keyword evidence="1" id="KW-1133">Transmembrane helix</keyword>